<evidence type="ECO:0000256" key="1">
    <source>
        <dbReference type="SAM" id="MobiDB-lite"/>
    </source>
</evidence>
<dbReference type="AlphaFoldDB" id="A0A1E8PP79"/>
<protein>
    <submittedName>
        <fullName evidence="2">Uncharacterized protein</fullName>
    </submittedName>
</protein>
<evidence type="ECO:0000313" key="3">
    <source>
        <dbReference type="Proteomes" id="UP000092634"/>
    </source>
</evidence>
<feature type="region of interest" description="Disordered" evidence="1">
    <location>
        <begin position="304"/>
        <end position="325"/>
    </location>
</feature>
<comment type="caution">
    <text evidence="2">The sequence shown here is derived from an EMBL/GenBank/DDBJ whole genome shotgun (WGS) entry which is preliminary data.</text>
</comment>
<name>A0A1E8PP79_9BURK</name>
<organism evidence="2 3">
    <name type="scientific">Janthinobacterium lividum</name>
    <dbReference type="NCBI Taxonomy" id="29581"/>
    <lineage>
        <taxon>Bacteria</taxon>
        <taxon>Pseudomonadati</taxon>
        <taxon>Pseudomonadota</taxon>
        <taxon>Betaproteobacteria</taxon>
        <taxon>Burkholderiales</taxon>
        <taxon>Oxalobacteraceae</taxon>
        <taxon>Janthinobacterium</taxon>
    </lineage>
</organism>
<sequence>MEDSNINGVELEEGITTNVPEVAQEAPATEVESPEPKTLRDAVMKAFEKTADKEDVTAQAQNAEPAKELDPISGREIEPIRAPSTMTPLLREKWGTVPREMQKFWVDRERDMQVKLQETAAQRKLAKDFHQAAEPYQDTFRQNGINAVDHAKDLFSMSHQLHSGTGEQKAKIIHELITQFRPDINTLTHLASGGQLQATQPAPNVDDLVRQRIEARDAEQQQATIQASIDQFRADPRYEFTDDLGELMGKAIEAGFVKGDDFPTLFRNAYDFAATQHPEIKQILATRAAMPVAQVPAKTAKAVQSVKPSLASGGRGGQSQPRPKNLREAAELAWNKHSGE</sequence>
<accession>A0A1E8PP79</accession>
<feature type="region of interest" description="Disordered" evidence="1">
    <location>
        <begin position="1"/>
        <end position="38"/>
    </location>
</feature>
<evidence type="ECO:0000313" key="2">
    <source>
        <dbReference type="EMBL" id="OFJ48102.1"/>
    </source>
</evidence>
<reference evidence="2 3" key="1">
    <citation type="submission" date="2016-10" db="EMBL/GenBank/DDBJ databases">
        <title>Updated version of Genome Assembly of Janthinobacterium lividum ERGS5:01.</title>
        <authorList>
            <person name="Kumar R."/>
            <person name="Acharya V."/>
            <person name="Singh D."/>
        </authorList>
    </citation>
    <scope>NUCLEOTIDE SEQUENCE [LARGE SCALE GENOMIC DNA]</scope>
    <source>
        <strain evidence="2 3">ERGS5:01</strain>
    </source>
</reference>
<gene>
    <name evidence="2" type="ORF">BA896_003035</name>
</gene>
<dbReference type="Proteomes" id="UP000092634">
    <property type="component" value="Unassembled WGS sequence"/>
</dbReference>
<proteinExistence type="predicted"/>
<dbReference type="EMBL" id="MAQB02000001">
    <property type="protein sequence ID" value="OFJ48102.1"/>
    <property type="molecule type" value="Genomic_DNA"/>
</dbReference>